<proteinExistence type="predicted"/>
<name>A0A699XGR9_TANCI</name>
<gene>
    <name evidence="1" type="ORF">Tci_927673</name>
</gene>
<dbReference type="EMBL" id="BKCJ011820723">
    <property type="protein sequence ID" value="GFD55704.1"/>
    <property type="molecule type" value="Genomic_DNA"/>
</dbReference>
<evidence type="ECO:0000313" key="1">
    <source>
        <dbReference type="EMBL" id="GFD55704.1"/>
    </source>
</evidence>
<dbReference type="AlphaFoldDB" id="A0A699XGR9"/>
<feature type="non-terminal residue" evidence="1">
    <location>
        <position position="1"/>
    </location>
</feature>
<feature type="non-terminal residue" evidence="1">
    <location>
        <position position="73"/>
    </location>
</feature>
<organism evidence="1">
    <name type="scientific">Tanacetum cinerariifolium</name>
    <name type="common">Dalmatian daisy</name>
    <name type="synonym">Chrysanthemum cinerariifolium</name>
    <dbReference type="NCBI Taxonomy" id="118510"/>
    <lineage>
        <taxon>Eukaryota</taxon>
        <taxon>Viridiplantae</taxon>
        <taxon>Streptophyta</taxon>
        <taxon>Embryophyta</taxon>
        <taxon>Tracheophyta</taxon>
        <taxon>Spermatophyta</taxon>
        <taxon>Magnoliopsida</taxon>
        <taxon>eudicotyledons</taxon>
        <taxon>Gunneridae</taxon>
        <taxon>Pentapetalae</taxon>
        <taxon>asterids</taxon>
        <taxon>campanulids</taxon>
        <taxon>Asterales</taxon>
        <taxon>Asteraceae</taxon>
        <taxon>Asteroideae</taxon>
        <taxon>Anthemideae</taxon>
        <taxon>Anthemidinae</taxon>
        <taxon>Tanacetum</taxon>
    </lineage>
</organism>
<sequence>PAGHRVRGYFELHLAAGHGLAVGQDRPQAAAAGCDHSGHRHRLPCTVLADLESELRQPVDGRAVAVVPVRFVQ</sequence>
<accession>A0A699XGR9</accession>
<reference evidence="1" key="1">
    <citation type="journal article" date="2019" name="Sci. Rep.">
        <title>Draft genome of Tanacetum cinerariifolium, the natural source of mosquito coil.</title>
        <authorList>
            <person name="Yamashiro T."/>
            <person name="Shiraishi A."/>
            <person name="Satake H."/>
            <person name="Nakayama K."/>
        </authorList>
    </citation>
    <scope>NUCLEOTIDE SEQUENCE</scope>
</reference>
<protein>
    <submittedName>
        <fullName evidence="1">Uncharacterized protein</fullName>
    </submittedName>
</protein>
<comment type="caution">
    <text evidence="1">The sequence shown here is derived from an EMBL/GenBank/DDBJ whole genome shotgun (WGS) entry which is preliminary data.</text>
</comment>